<sequence length="239" mass="25811">MSIPAPCVSAAMRRAGGWFSAAALALLLAGAAHAAEASREVPYKKLVRIPLMMEKVDDDHVFSGEFSVASADAKQPLPGDLRVEVLVGDKAVAVRVDPDGRLRLPVRQDWVDAGARLRINQPKDRLVLGYNFRARPPSGTRMRYAKLAESADVMARGIKAEAGWLGFAAPGPYALDIRFPPGPAQTLEIRFADGSSKRWTAVAKGDGGYNGIELPWKPEWRDAEVTLSEPLGGVMPLVK</sequence>
<feature type="signal peptide" evidence="1">
    <location>
        <begin position="1"/>
        <end position="34"/>
    </location>
</feature>
<accession>A0ABV7XLX3</accession>
<feature type="chain" id="PRO_5045809425" evidence="1">
    <location>
        <begin position="35"/>
        <end position="239"/>
    </location>
</feature>
<dbReference type="RefSeq" id="WP_386744313.1">
    <property type="nucleotide sequence ID" value="NZ_JBHRYA010000007.1"/>
</dbReference>
<keyword evidence="3" id="KW-1185">Reference proteome</keyword>
<proteinExistence type="predicted"/>
<reference evidence="3" key="1">
    <citation type="journal article" date="2019" name="Int. J. Syst. Evol. Microbiol.">
        <title>The Global Catalogue of Microorganisms (GCM) 10K type strain sequencing project: providing services to taxonomists for standard genome sequencing and annotation.</title>
        <authorList>
            <consortium name="The Broad Institute Genomics Platform"/>
            <consortium name="The Broad Institute Genome Sequencing Center for Infectious Disease"/>
            <person name="Wu L."/>
            <person name="Ma J."/>
        </authorList>
    </citation>
    <scope>NUCLEOTIDE SEQUENCE [LARGE SCALE GENOMIC DNA]</scope>
    <source>
        <strain evidence="3">KCTC 42441</strain>
    </source>
</reference>
<dbReference type="EMBL" id="JBHRYA010000007">
    <property type="protein sequence ID" value="MFC3716856.1"/>
    <property type="molecule type" value="Genomic_DNA"/>
</dbReference>
<organism evidence="2 3">
    <name type="scientific">Luteimonas soli</name>
    <dbReference type="NCBI Taxonomy" id="1648966"/>
    <lineage>
        <taxon>Bacteria</taxon>
        <taxon>Pseudomonadati</taxon>
        <taxon>Pseudomonadota</taxon>
        <taxon>Gammaproteobacteria</taxon>
        <taxon>Lysobacterales</taxon>
        <taxon>Lysobacteraceae</taxon>
        <taxon>Luteimonas</taxon>
    </lineage>
</organism>
<gene>
    <name evidence="2" type="ORF">ACFONC_11905</name>
</gene>
<evidence type="ECO:0000313" key="2">
    <source>
        <dbReference type="EMBL" id="MFC3716856.1"/>
    </source>
</evidence>
<evidence type="ECO:0000256" key="1">
    <source>
        <dbReference type="SAM" id="SignalP"/>
    </source>
</evidence>
<comment type="caution">
    <text evidence="2">The sequence shown here is derived from an EMBL/GenBank/DDBJ whole genome shotgun (WGS) entry which is preliminary data.</text>
</comment>
<dbReference type="Proteomes" id="UP001595705">
    <property type="component" value="Unassembled WGS sequence"/>
</dbReference>
<name>A0ABV7XLX3_9GAMM</name>
<protein>
    <submittedName>
        <fullName evidence="2">Uncharacterized protein</fullName>
    </submittedName>
</protein>
<keyword evidence="1" id="KW-0732">Signal</keyword>
<evidence type="ECO:0000313" key="3">
    <source>
        <dbReference type="Proteomes" id="UP001595705"/>
    </source>
</evidence>